<reference evidence="1 2" key="1">
    <citation type="submission" date="2021-06" db="EMBL/GenBank/DDBJ databases">
        <authorList>
            <person name="Kallberg Y."/>
            <person name="Tangrot J."/>
            <person name="Rosling A."/>
        </authorList>
    </citation>
    <scope>NUCLEOTIDE SEQUENCE [LARGE SCALE GENOMIC DNA]</scope>
    <source>
        <strain evidence="1 2">120-4 pot B 10/14</strain>
    </source>
</reference>
<proteinExistence type="predicted"/>
<organism evidence="1 2">
    <name type="scientific">Gigaspora margarita</name>
    <dbReference type="NCBI Taxonomy" id="4874"/>
    <lineage>
        <taxon>Eukaryota</taxon>
        <taxon>Fungi</taxon>
        <taxon>Fungi incertae sedis</taxon>
        <taxon>Mucoromycota</taxon>
        <taxon>Glomeromycotina</taxon>
        <taxon>Glomeromycetes</taxon>
        <taxon>Diversisporales</taxon>
        <taxon>Gigasporaceae</taxon>
        <taxon>Gigaspora</taxon>
    </lineage>
</organism>
<evidence type="ECO:0000313" key="1">
    <source>
        <dbReference type="EMBL" id="CAG8767629.1"/>
    </source>
</evidence>
<dbReference type="Proteomes" id="UP000789901">
    <property type="component" value="Unassembled WGS sequence"/>
</dbReference>
<gene>
    <name evidence="1" type="ORF">GMARGA_LOCUS18169</name>
</gene>
<sequence length="50" mass="5706">KNLAQILAIAEKQIAIRNHALVEKTVRYTQDVVDEFYVDNAKILSSISKF</sequence>
<comment type="caution">
    <text evidence="1">The sequence shown here is derived from an EMBL/GenBank/DDBJ whole genome shotgun (WGS) entry which is preliminary data.</text>
</comment>
<dbReference type="EMBL" id="CAJVQB010014309">
    <property type="protein sequence ID" value="CAG8767629.1"/>
    <property type="molecule type" value="Genomic_DNA"/>
</dbReference>
<evidence type="ECO:0000313" key="2">
    <source>
        <dbReference type="Proteomes" id="UP000789901"/>
    </source>
</evidence>
<protein>
    <submittedName>
        <fullName evidence="1">17963_t:CDS:1</fullName>
    </submittedName>
</protein>
<keyword evidence="2" id="KW-1185">Reference proteome</keyword>
<name>A0ABN7VHC3_GIGMA</name>
<feature type="non-terminal residue" evidence="1">
    <location>
        <position position="1"/>
    </location>
</feature>
<accession>A0ABN7VHC3</accession>